<evidence type="ECO:0000259" key="13">
    <source>
        <dbReference type="Pfam" id="PF12409"/>
    </source>
</evidence>
<dbReference type="InterPro" id="IPR004014">
    <property type="entry name" value="ATPase_P-typ_cation-transptr_N"/>
</dbReference>
<sequence>MFDNIASLFGHDRGEAPRHHRRRSLSQRSTASSSRFWARRSDAGSEVVASDEEEEGDDRWGYSSGEEEEPSEDEDVVQSRALSPTGSELEYGSYPPSPTQSVSLPLLSGDQFFGDEMRIDVELEPLEPPPLGPPSRQTIYIPEEDSTVRFVGYETIKWHQWAWRTACVLTFGVLGLLGHWFPKLWLHWVVRECAFEHLEDGCVVIESVHRDIALFPVKRLAYPYPASTVFSGLSASSTATPPALKANANGLVNGNGEGEGDMVLGTLLVVDYRYARFALDPRTGLFSMVKDWRDPSWTGVSSVKNGLEEPVRQQRLTLFGPNVIDIEGKSTASLLVDEIIHPFYVFQIASIVLWSLDDYYYYAFCIALISTLSVATTLIETRKTIARMRQMSRFSCPVSVFVDGIWLERDSSDLVPGDIVNLMEPPLSVLPADLFLLSGDAIVNESMLTGESVPVSKIPVHDEDLARWKESRDIEGETSKSFLYAGTKVVRIRKAVGAANDAIERPALGMVVRTGFNTTKGALVRSMLFPKPMGFKFYRDSIRFIMVLAGIAALGFCASAVQFLRAILLSISRP</sequence>
<keyword evidence="9" id="KW-1133">Transmembrane helix</keyword>
<feature type="domain" description="Cation-transporting P-type ATPase N-terminal" evidence="12">
    <location>
        <begin position="302"/>
        <end position="354"/>
    </location>
</feature>
<dbReference type="PANTHER" id="PTHR45630:SF8">
    <property type="entry name" value="CATION-TRANSPORTING ATPASE"/>
    <property type="match status" value="1"/>
</dbReference>
<keyword evidence="6 9" id="KW-0460">Magnesium</keyword>
<dbReference type="OrthoDB" id="48943at2759"/>
<keyword evidence="15" id="KW-1185">Reference proteome</keyword>
<reference evidence="14 15" key="1">
    <citation type="submission" date="2019-02" db="EMBL/GenBank/DDBJ databases">
        <title>Genome sequencing of the rare red list fungi Hericium alpestre (H. flagellum).</title>
        <authorList>
            <person name="Buettner E."/>
            <person name="Kellner H."/>
        </authorList>
    </citation>
    <scope>NUCLEOTIDE SEQUENCE [LARGE SCALE GENOMIC DNA]</scope>
    <source>
        <strain evidence="14 15">DSM 108284</strain>
    </source>
</reference>
<dbReference type="GO" id="GO:0006874">
    <property type="term" value="P:intracellular calcium ion homeostasis"/>
    <property type="evidence" value="ECO:0007669"/>
    <property type="project" value="TreeGrafter"/>
</dbReference>
<keyword evidence="9" id="KW-0472">Membrane</keyword>
<evidence type="ECO:0000256" key="7">
    <source>
        <dbReference type="ARBA" id="ARBA00022967"/>
    </source>
</evidence>
<dbReference type="EC" id="7.2.2.-" evidence="9"/>
<evidence type="ECO:0000256" key="5">
    <source>
        <dbReference type="ARBA" id="ARBA00022840"/>
    </source>
</evidence>
<feature type="compositionally biased region" description="Low complexity" evidence="10">
    <location>
        <begin position="26"/>
        <end position="35"/>
    </location>
</feature>
<proteinExistence type="inferred from homology"/>
<dbReference type="InterPro" id="IPR023298">
    <property type="entry name" value="ATPase_P-typ_TM_dom_sf"/>
</dbReference>
<dbReference type="SUPFAM" id="SSF81665">
    <property type="entry name" value="Calcium ATPase, transmembrane domain M"/>
    <property type="match status" value="1"/>
</dbReference>
<dbReference type="Pfam" id="PF12409">
    <property type="entry name" value="P5-ATPase"/>
    <property type="match status" value="1"/>
</dbReference>
<dbReference type="Pfam" id="PF00690">
    <property type="entry name" value="Cation_ATPase_N"/>
    <property type="match status" value="1"/>
</dbReference>
<dbReference type="Gene3D" id="2.70.150.10">
    <property type="entry name" value="Calcium-transporting ATPase, cytoplasmic transduction domain A"/>
    <property type="match status" value="1"/>
</dbReference>
<keyword evidence="2" id="KW-0597">Phosphoprotein</keyword>
<dbReference type="GO" id="GO:0019829">
    <property type="term" value="F:ATPase-coupled monoatomic cation transmembrane transporter activity"/>
    <property type="evidence" value="ECO:0007669"/>
    <property type="project" value="UniProtKB-UniRule"/>
</dbReference>
<comment type="caution">
    <text evidence="14">The sequence shown here is derived from an EMBL/GenBank/DDBJ whole genome shotgun (WGS) entry which is preliminary data.</text>
</comment>
<evidence type="ECO:0000256" key="8">
    <source>
        <dbReference type="ARBA" id="ARBA00049360"/>
    </source>
</evidence>
<feature type="compositionally biased region" description="Acidic residues" evidence="10">
    <location>
        <begin position="65"/>
        <end position="76"/>
    </location>
</feature>
<dbReference type="Proteomes" id="UP000298061">
    <property type="component" value="Unassembled WGS sequence"/>
</dbReference>
<gene>
    <name evidence="14" type="ORF">EWM64_g5879</name>
</gene>
<evidence type="ECO:0000313" key="15">
    <source>
        <dbReference type="Proteomes" id="UP000298061"/>
    </source>
</evidence>
<dbReference type="GO" id="GO:0140358">
    <property type="term" value="F:P-type transmembrane transporter activity"/>
    <property type="evidence" value="ECO:0007669"/>
    <property type="project" value="InterPro"/>
</dbReference>
<evidence type="ECO:0000256" key="10">
    <source>
        <dbReference type="SAM" id="MobiDB-lite"/>
    </source>
</evidence>
<feature type="transmembrane region" description="Helical" evidence="9">
    <location>
        <begin position="359"/>
        <end position="379"/>
    </location>
</feature>
<dbReference type="AlphaFoldDB" id="A0A4Y9ZVE3"/>
<keyword evidence="5 9" id="KW-0067">ATP-binding</keyword>
<feature type="domain" description="P5B-type ATPase N-terminal" evidence="13">
    <location>
        <begin position="144"/>
        <end position="279"/>
    </location>
</feature>
<evidence type="ECO:0000259" key="11">
    <source>
        <dbReference type="Pfam" id="PF00122"/>
    </source>
</evidence>
<comment type="subcellular location">
    <subcellularLocation>
        <location evidence="1 9">Membrane</location>
        <topology evidence="1 9">Multi-pass membrane protein</topology>
    </subcellularLocation>
</comment>
<evidence type="ECO:0000256" key="2">
    <source>
        <dbReference type="ARBA" id="ARBA00022553"/>
    </source>
</evidence>
<evidence type="ECO:0000256" key="3">
    <source>
        <dbReference type="ARBA" id="ARBA00022723"/>
    </source>
</evidence>
<feature type="region of interest" description="Disordered" evidence="10">
    <location>
        <begin position="1"/>
        <end position="100"/>
    </location>
</feature>
<dbReference type="EMBL" id="SFCI01000742">
    <property type="protein sequence ID" value="TFY78130.1"/>
    <property type="molecule type" value="Genomic_DNA"/>
</dbReference>
<evidence type="ECO:0000256" key="1">
    <source>
        <dbReference type="ARBA" id="ARBA00004141"/>
    </source>
</evidence>
<dbReference type="InterPro" id="IPR047819">
    <property type="entry name" value="P5A-ATPase_N"/>
</dbReference>
<evidence type="ECO:0000313" key="14">
    <source>
        <dbReference type="EMBL" id="TFY78130.1"/>
    </source>
</evidence>
<feature type="transmembrane region" description="Helical" evidence="9">
    <location>
        <begin position="544"/>
        <end position="568"/>
    </location>
</feature>
<dbReference type="GO" id="GO:0016020">
    <property type="term" value="C:membrane"/>
    <property type="evidence" value="ECO:0007669"/>
    <property type="project" value="UniProtKB-SubCell"/>
</dbReference>
<dbReference type="PANTHER" id="PTHR45630">
    <property type="entry name" value="CATION-TRANSPORTING ATPASE-RELATED"/>
    <property type="match status" value="1"/>
</dbReference>
<evidence type="ECO:0000256" key="4">
    <source>
        <dbReference type="ARBA" id="ARBA00022741"/>
    </source>
</evidence>
<dbReference type="GO" id="GO:0046872">
    <property type="term" value="F:metal ion binding"/>
    <property type="evidence" value="ECO:0007669"/>
    <property type="project" value="UniProtKB-UniRule"/>
</dbReference>
<comment type="caution">
    <text evidence="9">Lacks conserved residue(s) required for the propagation of feature annotation.</text>
</comment>
<dbReference type="InterPro" id="IPR006544">
    <property type="entry name" value="P-type_TPase_V"/>
</dbReference>
<evidence type="ECO:0000256" key="6">
    <source>
        <dbReference type="ARBA" id="ARBA00022842"/>
    </source>
</evidence>
<keyword evidence="3 9" id="KW-0479">Metal-binding</keyword>
<evidence type="ECO:0000256" key="9">
    <source>
        <dbReference type="RuleBase" id="RU362082"/>
    </source>
</evidence>
<dbReference type="Pfam" id="PF00122">
    <property type="entry name" value="E1-E2_ATPase"/>
    <property type="match status" value="1"/>
</dbReference>
<comment type="catalytic activity">
    <reaction evidence="8 9">
        <text>ATP + H2O = ADP + phosphate + H(+)</text>
        <dbReference type="Rhea" id="RHEA:13065"/>
        <dbReference type="ChEBI" id="CHEBI:15377"/>
        <dbReference type="ChEBI" id="CHEBI:15378"/>
        <dbReference type="ChEBI" id="CHEBI:30616"/>
        <dbReference type="ChEBI" id="CHEBI:43474"/>
        <dbReference type="ChEBI" id="CHEBI:456216"/>
    </reaction>
</comment>
<dbReference type="GO" id="GO:0005524">
    <property type="term" value="F:ATP binding"/>
    <property type="evidence" value="ECO:0007669"/>
    <property type="project" value="UniProtKB-UniRule"/>
</dbReference>
<dbReference type="FunFam" id="2.70.150.10:FF:000057">
    <property type="entry name" value="Cation-transporting ATPase"/>
    <property type="match status" value="1"/>
</dbReference>
<dbReference type="InterPro" id="IPR008250">
    <property type="entry name" value="ATPase_P-typ_transduc_dom_A_sf"/>
</dbReference>
<dbReference type="SUPFAM" id="SSF81653">
    <property type="entry name" value="Calcium ATPase, transduction domain A"/>
    <property type="match status" value="1"/>
</dbReference>
<accession>A0A4Y9ZVE3</accession>
<dbReference type="STRING" id="135208.A0A4Y9ZVE3"/>
<dbReference type="InterPro" id="IPR059000">
    <property type="entry name" value="ATPase_P-type_domA"/>
</dbReference>
<keyword evidence="9" id="KW-0812">Transmembrane</keyword>
<protein>
    <recommendedName>
        <fullName evidence="9">Cation-transporting ATPase</fullName>
        <ecNumber evidence="9">7.2.2.-</ecNumber>
    </recommendedName>
</protein>
<comment type="similarity">
    <text evidence="9">Belongs to the cation transport ATPase (P-type) (TC 3.A.3) family. Type V subfamily.</text>
</comment>
<evidence type="ECO:0000259" key="12">
    <source>
        <dbReference type="Pfam" id="PF00690"/>
    </source>
</evidence>
<keyword evidence="4 9" id="KW-0547">Nucleotide-binding</keyword>
<organism evidence="14 15">
    <name type="scientific">Hericium alpestre</name>
    <dbReference type="NCBI Taxonomy" id="135208"/>
    <lineage>
        <taxon>Eukaryota</taxon>
        <taxon>Fungi</taxon>
        <taxon>Dikarya</taxon>
        <taxon>Basidiomycota</taxon>
        <taxon>Agaricomycotina</taxon>
        <taxon>Agaricomycetes</taxon>
        <taxon>Russulales</taxon>
        <taxon>Hericiaceae</taxon>
        <taxon>Hericium</taxon>
    </lineage>
</organism>
<feature type="domain" description="P-type ATPase A" evidence="11">
    <location>
        <begin position="398"/>
        <end position="527"/>
    </location>
</feature>
<name>A0A4Y9ZVE3_9AGAM</name>
<keyword evidence="7 9" id="KW-1278">Translocase</keyword>